<evidence type="ECO:0000313" key="3">
    <source>
        <dbReference type="Proteomes" id="UP000317036"/>
    </source>
</evidence>
<dbReference type="Pfam" id="PF01170">
    <property type="entry name" value="UPF0020"/>
    <property type="match status" value="1"/>
</dbReference>
<accession>A0A559KDZ9</accession>
<dbReference type="SUPFAM" id="SSF53335">
    <property type="entry name" value="S-adenosyl-L-methionine-dependent methyltransferases"/>
    <property type="match status" value="1"/>
</dbReference>
<reference evidence="2 3" key="1">
    <citation type="submission" date="2019-07" db="EMBL/GenBank/DDBJ databases">
        <authorList>
            <person name="Kim J."/>
        </authorList>
    </citation>
    <scope>NUCLEOTIDE SEQUENCE [LARGE SCALE GENOMIC DNA]</scope>
    <source>
        <strain evidence="2 3">JC52</strain>
    </source>
</reference>
<dbReference type="CDD" id="cd02440">
    <property type="entry name" value="AdoMet_MTases"/>
    <property type="match status" value="1"/>
</dbReference>
<keyword evidence="2" id="KW-0489">Methyltransferase</keyword>
<dbReference type="PANTHER" id="PTHR14911:SF13">
    <property type="entry name" value="TRNA (GUANINE(6)-N2)-METHYLTRANSFERASE THUMP3"/>
    <property type="match status" value="1"/>
</dbReference>
<dbReference type="GO" id="GO:0030488">
    <property type="term" value="P:tRNA methylation"/>
    <property type="evidence" value="ECO:0007669"/>
    <property type="project" value="TreeGrafter"/>
</dbReference>
<feature type="domain" description="Ribosomal RNA large subunit methyltransferase K/L-like methyltransferase" evidence="1">
    <location>
        <begin position="145"/>
        <end position="260"/>
    </location>
</feature>
<dbReference type="EMBL" id="VNJI01000009">
    <property type="protein sequence ID" value="TVY10338.1"/>
    <property type="molecule type" value="Genomic_DNA"/>
</dbReference>
<keyword evidence="3" id="KW-1185">Reference proteome</keyword>
<dbReference type="OrthoDB" id="9791556at2"/>
<name>A0A559KDZ9_9BACL</name>
<dbReference type="Gene3D" id="3.40.50.150">
    <property type="entry name" value="Vaccinia Virus protein VP39"/>
    <property type="match status" value="1"/>
</dbReference>
<dbReference type="InterPro" id="IPR000241">
    <property type="entry name" value="RlmKL-like_Mtase"/>
</dbReference>
<dbReference type="GO" id="GO:0016423">
    <property type="term" value="F:tRNA (guanine) methyltransferase activity"/>
    <property type="evidence" value="ECO:0007669"/>
    <property type="project" value="TreeGrafter"/>
</dbReference>
<sequence length="308" mass="34276">MNQYVYTYACHEDELPLCLLELRTLFGADPQVGYLESAINVEVSRSPFMKQQMEVWLEADSLQALSERMVEVELDGATFKVVYMETEPAEYELQRQVERALGARIRGQAEMRRPERVFGVATIGERYVFGPCRSSEAVWLAHKAKPQNYSTALSTRVARAIANIAVPRPQGIKAIDPCCGIGTVLIEALSMGIEIVGFDLNPLAVRGARANLAHFGMPEVVAIRDMRELTGRYDAAVLDMPYNLCSVISTEEQLSLLQSLRRLADRAVIVTTETIDLLVGQAGFTIQDRCVVRKGAFARQVLLCRSSQ</sequence>
<evidence type="ECO:0000313" key="2">
    <source>
        <dbReference type="EMBL" id="TVY10338.1"/>
    </source>
</evidence>
<dbReference type="Proteomes" id="UP000317036">
    <property type="component" value="Unassembled WGS sequence"/>
</dbReference>
<organism evidence="2 3">
    <name type="scientific">Paenibacillus cremeus</name>
    <dbReference type="NCBI Taxonomy" id="2163881"/>
    <lineage>
        <taxon>Bacteria</taxon>
        <taxon>Bacillati</taxon>
        <taxon>Bacillota</taxon>
        <taxon>Bacilli</taxon>
        <taxon>Bacillales</taxon>
        <taxon>Paenibacillaceae</taxon>
        <taxon>Paenibacillus</taxon>
    </lineage>
</organism>
<dbReference type="PANTHER" id="PTHR14911">
    <property type="entry name" value="THUMP DOMAIN-CONTAINING"/>
    <property type="match status" value="1"/>
</dbReference>
<dbReference type="AlphaFoldDB" id="A0A559KDZ9"/>
<gene>
    <name evidence="2" type="ORF">FPZ49_09390</name>
</gene>
<evidence type="ECO:0000259" key="1">
    <source>
        <dbReference type="Pfam" id="PF01170"/>
    </source>
</evidence>
<keyword evidence="2" id="KW-0808">Transferase</keyword>
<protein>
    <submittedName>
        <fullName evidence="2">RNA methyltransferase</fullName>
    </submittedName>
</protein>
<proteinExistence type="predicted"/>
<comment type="caution">
    <text evidence="2">The sequence shown here is derived from an EMBL/GenBank/DDBJ whole genome shotgun (WGS) entry which is preliminary data.</text>
</comment>
<dbReference type="InterPro" id="IPR029063">
    <property type="entry name" value="SAM-dependent_MTases_sf"/>
</dbReference>